<accession>A0A975D097</accession>
<evidence type="ECO:0000313" key="2">
    <source>
        <dbReference type="EMBL" id="QTH20810.1"/>
    </source>
</evidence>
<keyword evidence="1" id="KW-1133">Transmembrane helix</keyword>
<dbReference type="RefSeq" id="WP_208632324.1">
    <property type="nucleotide sequence ID" value="NZ_CP059319.1"/>
</dbReference>
<keyword evidence="1" id="KW-0472">Membrane</keyword>
<reference evidence="2" key="2">
    <citation type="submission" date="2021-04" db="EMBL/GenBank/DDBJ databases">
        <title>Isolation and genomic analysis of the ibuprofen-degrading bacterium Sphingomonas strain MPO218.</title>
        <authorList>
            <person name="Aulestia M."/>
            <person name="Flores A."/>
            <person name="Mangas E.L."/>
            <person name="Perez-Pulido A.J."/>
            <person name="Santero E."/>
            <person name="Camacho E.M."/>
        </authorList>
    </citation>
    <scope>NUCLEOTIDE SEQUENCE</scope>
    <source>
        <strain evidence="2">MPO218</strain>
    </source>
</reference>
<dbReference type="AlphaFoldDB" id="A0A975D097"/>
<dbReference type="EMBL" id="CP059319">
    <property type="protein sequence ID" value="QTH20810.1"/>
    <property type="molecule type" value="Genomic_DNA"/>
</dbReference>
<keyword evidence="1" id="KW-0812">Transmembrane</keyword>
<feature type="transmembrane region" description="Helical" evidence="1">
    <location>
        <begin position="39"/>
        <end position="58"/>
    </location>
</feature>
<proteinExistence type="predicted"/>
<name>A0A975D097_9SPHN</name>
<reference evidence="2" key="1">
    <citation type="submission" date="2020-07" db="EMBL/GenBank/DDBJ databases">
        <authorList>
            <person name="Camacho E."/>
        </authorList>
    </citation>
    <scope>NUCLEOTIDE SEQUENCE</scope>
    <source>
        <strain evidence="2">MPO218</strain>
    </source>
</reference>
<evidence type="ECO:0000256" key="1">
    <source>
        <dbReference type="SAM" id="Phobius"/>
    </source>
</evidence>
<protein>
    <submittedName>
        <fullName evidence="2">Uncharacterized protein</fullName>
    </submittedName>
</protein>
<organism evidence="2 3">
    <name type="scientific">Rhizorhabdus wittichii</name>
    <dbReference type="NCBI Taxonomy" id="160791"/>
    <lineage>
        <taxon>Bacteria</taxon>
        <taxon>Pseudomonadati</taxon>
        <taxon>Pseudomonadota</taxon>
        <taxon>Alphaproteobacteria</taxon>
        <taxon>Sphingomonadales</taxon>
        <taxon>Sphingomonadaceae</taxon>
        <taxon>Rhizorhabdus</taxon>
    </lineage>
</organism>
<gene>
    <name evidence="2" type="ORF">HRJ34_21175</name>
</gene>
<sequence>MGKTLGTVLTIGAAAALAYFSFGVAASFAALPGAATAGATAIAGAITALGVTATSFALQKAAGVLGLGPKAPRPPTAENAVKITLPERQAAYGRSKMAGWALRYDRD</sequence>
<evidence type="ECO:0000313" key="3">
    <source>
        <dbReference type="Proteomes" id="UP000664914"/>
    </source>
</evidence>
<dbReference type="Proteomes" id="UP000664914">
    <property type="component" value="Chromosome"/>
</dbReference>